<feature type="domain" description="AAA" evidence="1">
    <location>
        <begin position="17"/>
        <end position="132"/>
    </location>
</feature>
<protein>
    <submittedName>
        <fullName evidence="3">ATP-binding protein</fullName>
    </submittedName>
</protein>
<dbReference type="GO" id="GO:0005524">
    <property type="term" value="F:ATP binding"/>
    <property type="evidence" value="ECO:0007669"/>
    <property type="project" value="UniProtKB-KW"/>
</dbReference>
<keyword evidence="3" id="KW-0067">ATP-binding</keyword>
<reference evidence="3 4" key="1">
    <citation type="journal article" date="2019" name="ISME J.">
        <title>Insights into ecological role of a new deltaproteobacterial order Candidatus Acidulodesulfobacterales by metagenomics and metatranscriptomics.</title>
        <authorList>
            <person name="Tan S."/>
            <person name="Liu J."/>
            <person name="Fang Y."/>
            <person name="Hedlund B.P."/>
            <person name="Lian Z.H."/>
            <person name="Huang L.Y."/>
            <person name="Li J.T."/>
            <person name="Huang L.N."/>
            <person name="Li W.J."/>
            <person name="Jiang H.C."/>
            <person name="Dong H.L."/>
            <person name="Shu W.S."/>
        </authorList>
    </citation>
    <scope>NUCLEOTIDE SEQUENCE [LARGE SCALE GENOMIC DNA]</scope>
    <source>
        <strain evidence="3">AP1</strain>
    </source>
</reference>
<name>A0A519BK26_9DELT</name>
<dbReference type="InterPro" id="IPR027417">
    <property type="entry name" value="P-loop_NTPase"/>
</dbReference>
<dbReference type="PANTHER" id="PTHR43566:SF2">
    <property type="entry name" value="DUF4143 DOMAIN-CONTAINING PROTEIN"/>
    <property type="match status" value="1"/>
</dbReference>
<dbReference type="InterPro" id="IPR025420">
    <property type="entry name" value="DUF4143"/>
</dbReference>
<dbReference type="SUPFAM" id="SSF52540">
    <property type="entry name" value="P-loop containing nucleoside triphosphate hydrolases"/>
    <property type="match status" value="1"/>
</dbReference>
<dbReference type="InterPro" id="IPR041682">
    <property type="entry name" value="AAA_14"/>
</dbReference>
<dbReference type="PANTHER" id="PTHR43566">
    <property type="entry name" value="CONSERVED PROTEIN"/>
    <property type="match status" value="1"/>
</dbReference>
<dbReference type="Gene3D" id="3.40.50.300">
    <property type="entry name" value="P-loop containing nucleotide triphosphate hydrolases"/>
    <property type="match status" value="1"/>
</dbReference>
<organism evidence="3 4">
    <name type="scientific">Candidatus Acididesulfobacter diazotrophicus</name>
    <dbReference type="NCBI Taxonomy" id="2597226"/>
    <lineage>
        <taxon>Bacteria</taxon>
        <taxon>Deltaproteobacteria</taxon>
        <taxon>Candidatus Acidulodesulfobacterales</taxon>
        <taxon>Candidatus Acididesulfobacter</taxon>
    </lineage>
</organism>
<feature type="domain" description="DUF4143" evidence="2">
    <location>
        <begin position="173"/>
        <end position="332"/>
    </location>
</feature>
<accession>A0A519BK26</accession>
<dbReference type="EMBL" id="SGBB01000028">
    <property type="protein sequence ID" value="RZD17622.1"/>
    <property type="molecule type" value="Genomic_DNA"/>
</dbReference>
<evidence type="ECO:0000259" key="2">
    <source>
        <dbReference type="Pfam" id="PF13635"/>
    </source>
</evidence>
<gene>
    <name evidence="3" type="ORF">EVG15_10105</name>
</gene>
<keyword evidence="3" id="KW-0547">Nucleotide-binding</keyword>
<comment type="caution">
    <text evidence="3">The sequence shown here is derived from an EMBL/GenBank/DDBJ whole genome shotgun (WGS) entry which is preliminary data.</text>
</comment>
<dbReference type="Proteomes" id="UP000319296">
    <property type="component" value="Unassembled WGS sequence"/>
</dbReference>
<dbReference type="InterPro" id="IPR011335">
    <property type="entry name" value="Restrct_endonuc-II-like"/>
</dbReference>
<dbReference type="Pfam" id="PF13635">
    <property type="entry name" value="DUF4143"/>
    <property type="match status" value="1"/>
</dbReference>
<evidence type="ECO:0000259" key="1">
    <source>
        <dbReference type="Pfam" id="PF13173"/>
    </source>
</evidence>
<evidence type="ECO:0000313" key="3">
    <source>
        <dbReference type="EMBL" id="RZD17622.1"/>
    </source>
</evidence>
<dbReference type="AlphaFoldDB" id="A0A519BK26"/>
<sequence length="389" mass="44408">MIKRIIGDVLKNLANQYPVVTITGPRQSGKTTLIKNVFADKQYVNLESPDIRQFAVNDPKGFLAQYNNAILDEIQRAPELLSYIQPIVDKNKEQGQFIITGSQQFEVLNNISQSLAGRTALLKLLPFSISEIKNIVDVSLTDKLIYTGFYPRIYDMNLDPHQAIGDYIVTYVERDIRQLISIKDLNLFEKFLKLCAGRIGQLLNFQGLANDVGVSHTTVRSWVSILEASYIIFLLPPWYNNFSKRLVKSPKLYFYDVGLASYLLGIENEKQVFRDPLRGNLFENLVVAEVLKYRFNKGKKSNLYFYRDSTGLEIDLIYEAGRNVYPIEIKSGATISEDFFKNLKKFIKFDGLDIPYGGAILYGGNEIQERTDFKIYPVSKTTELLNSIP</sequence>
<proteinExistence type="predicted"/>
<evidence type="ECO:0000313" key="4">
    <source>
        <dbReference type="Proteomes" id="UP000319296"/>
    </source>
</evidence>
<dbReference type="SUPFAM" id="SSF52980">
    <property type="entry name" value="Restriction endonuclease-like"/>
    <property type="match status" value="1"/>
</dbReference>
<dbReference type="Pfam" id="PF13173">
    <property type="entry name" value="AAA_14"/>
    <property type="match status" value="1"/>
</dbReference>